<keyword evidence="3" id="KW-1185">Reference proteome</keyword>
<organism evidence="2 3">
    <name type="scientific">Lineolata rhizophorae</name>
    <dbReference type="NCBI Taxonomy" id="578093"/>
    <lineage>
        <taxon>Eukaryota</taxon>
        <taxon>Fungi</taxon>
        <taxon>Dikarya</taxon>
        <taxon>Ascomycota</taxon>
        <taxon>Pezizomycotina</taxon>
        <taxon>Dothideomycetes</taxon>
        <taxon>Dothideomycetes incertae sedis</taxon>
        <taxon>Lineolatales</taxon>
        <taxon>Lineolataceae</taxon>
        <taxon>Lineolata</taxon>
    </lineage>
</organism>
<gene>
    <name evidence="2" type="ORF">BDY21DRAFT_339891</name>
</gene>
<feature type="compositionally biased region" description="Basic and acidic residues" evidence="1">
    <location>
        <begin position="42"/>
        <end position="56"/>
    </location>
</feature>
<name>A0A6A6P5Y4_9PEZI</name>
<dbReference type="Proteomes" id="UP000799766">
    <property type="component" value="Unassembled WGS sequence"/>
</dbReference>
<sequence length="56" mass="6033">MLYGRDGRPPGCPSLPRWAMSIPTGCCMAPVSIAPCRNSDNPGDRSSQREFPPDLA</sequence>
<protein>
    <submittedName>
        <fullName evidence="2">Uncharacterized protein</fullName>
    </submittedName>
</protein>
<evidence type="ECO:0000313" key="3">
    <source>
        <dbReference type="Proteomes" id="UP000799766"/>
    </source>
</evidence>
<dbReference type="EMBL" id="MU001676">
    <property type="protein sequence ID" value="KAF2459142.1"/>
    <property type="molecule type" value="Genomic_DNA"/>
</dbReference>
<feature type="region of interest" description="Disordered" evidence="1">
    <location>
        <begin position="37"/>
        <end position="56"/>
    </location>
</feature>
<evidence type="ECO:0000256" key="1">
    <source>
        <dbReference type="SAM" id="MobiDB-lite"/>
    </source>
</evidence>
<reference evidence="2" key="1">
    <citation type="journal article" date="2020" name="Stud. Mycol.">
        <title>101 Dothideomycetes genomes: a test case for predicting lifestyles and emergence of pathogens.</title>
        <authorList>
            <person name="Haridas S."/>
            <person name="Albert R."/>
            <person name="Binder M."/>
            <person name="Bloem J."/>
            <person name="Labutti K."/>
            <person name="Salamov A."/>
            <person name="Andreopoulos B."/>
            <person name="Baker S."/>
            <person name="Barry K."/>
            <person name="Bills G."/>
            <person name="Bluhm B."/>
            <person name="Cannon C."/>
            <person name="Castanera R."/>
            <person name="Culley D."/>
            <person name="Daum C."/>
            <person name="Ezra D."/>
            <person name="Gonzalez J."/>
            <person name="Henrissat B."/>
            <person name="Kuo A."/>
            <person name="Liang C."/>
            <person name="Lipzen A."/>
            <person name="Lutzoni F."/>
            <person name="Magnuson J."/>
            <person name="Mondo S."/>
            <person name="Nolan M."/>
            <person name="Ohm R."/>
            <person name="Pangilinan J."/>
            <person name="Park H.-J."/>
            <person name="Ramirez L."/>
            <person name="Alfaro M."/>
            <person name="Sun H."/>
            <person name="Tritt A."/>
            <person name="Yoshinaga Y."/>
            <person name="Zwiers L.-H."/>
            <person name="Turgeon B."/>
            <person name="Goodwin S."/>
            <person name="Spatafora J."/>
            <person name="Crous P."/>
            <person name="Grigoriev I."/>
        </authorList>
    </citation>
    <scope>NUCLEOTIDE SEQUENCE</scope>
    <source>
        <strain evidence="2">ATCC 16933</strain>
    </source>
</reference>
<dbReference type="AlphaFoldDB" id="A0A6A6P5Y4"/>
<proteinExistence type="predicted"/>
<evidence type="ECO:0000313" key="2">
    <source>
        <dbReference type="EMBL" id="KAF2459142.1"/>
    </source>
</evidence>
<accession>A0A6A6P5Y4</accession>